<feature type="transmembrane region" description="Helical" evidence="8">
    <location>
        <begin position="238"/>
        <end position="261"/>
    </location>
</feature>
<keyword evidence="5 8" id="KW-0812">Transmembrane</keyword>
<dbReference type="GO" id="GO:0005886">
    <property type="term" value="C:plasma membrane"/>
    <property type="evidence" value="ECO:0007669"/>
    <property type="project" value="UniProtKB-SubCell"/>
</dbReference>
<evidence type="ECO:0000313" key="9">
    <source>
        <dbReference type="EMBL" id="SDM89039.1"/>
    </source>
</evidence>
<dbReference type="PANTHER" id="PTHR21716:SF53">
    <property type="entry name" value="PERMEASE PERM-RELATED"/>
    <property type="match status" value="1"/>
</dbReference>
<dbReference type="PANTHER" id="PTHR21716">
    <property type="entry name" value="TRANSMEMBRANE PROTEIN"/>
    <property type="match status" value="1"/>
</dbReference>
<keyword evidence="10" id="KW-1185">Reference proteome</keyword>
<accession>A0A1G9WX81</accession>
<dbReference type="STRING" id="258515.SAMN05192585_10722"/>
<feature type="transmembrane region" description="Helical" evidence="8">
    <location>
        <begin position="50"/>
        <end position="67"/>
    </location>
</feature>
<keyword evidence="4" id="KW-1003">Cell membrane</keyword>
<comment type="subcellular location">
    <subcellularLocation>
        <location evidence="1">Cell membrane</location>
        <topology evidence="1">Multi-pass membrane protein</topology>
    </subcellularLocation>
</comment>
<gene>
    <name evidence="9" type="ORF">SAMN05192585_10722</name>
</gene>
<dbReference type="RefSeq" id="WP_092638544.1">
    <property type="nucleotide sequence ID" value="NZ_FNID01000007.1"/>
</dbReference>
<dbReference type="AlphaFoldDB" id="A0A1G9WX81"/>
<dbReference type="EMBL" id="FNID01000007">
    <property type="protein sequence ID" value="SDM89039.1"/>
    <property type="molecule type" value="Genomic_DNA"/>
</dbReference>
<proteinExistence type="inferred from homology"/>
<evidence type="ECO:0000256" key="6">
    <source>
        <dbReference type="ARBA" id="ARBA00022989"/>
    </source>
</evidence>
<name>A0A1G9WX81_9FIRM</name>
<organism evidence="9 10">
    <name type="scientific">Acetanaerobacterium elongatum</name>
    <dbReference type="NCBI Taxonomy" id="258515"/>
    <lineage>
        <taxon>Bacteria</taxon>
        <taxon>Bacillati</taxon>
        <taxon>Bacillota</taxon>
        <taxon>Clostridia</taxon>
        <taxon>Eubacteriales</taxon>
        <taxon>Oscillospiraceae</taxon>
        <taxon>Acetanaerobacterium</taxon>
    </lineage>
</organism>
<keyword evidence="6 8" id="KW-1133">Transmembrane helix</keyword>
<reference evidence="9 10" key="1">
    <citation type="submission" date="2016-10" db="EMBL/GenBank/DDBJ databases">
        <authorList>
            <person name="de Groot N.N."/>
        </authorList>
    </citation>
    <scope>NUCLEOTIDE SEQUENCE [LARGE SCALE GENOMIC DNA]</scope>
    <source>
        <strain evidence="9 10">CGMCC 1.5012</strain>
    </source>
</reference>
<feature type="transmembrane region" description="Helical" evidence="8">
    <location>
        <begin position="12"/>
        <end position="30"/>
    </location>
</feature>
<evidence type="ECO:0000256" key="8">
    <source>
        <dbReference type="SAM" id="Phobius"/>
    </source>
</evidence>
<feature type="transmembrane region" description="Helical" evidence="8">
    <location>
        <begin position="339"/>
        <end position="370"/>
    </location>
</feature>
<dbReference type="Proteomes" id="UP000199182">
    <property type="component" value="Unassembled WGS sequence"/>
</dbReference>
<sequence length="397" mass="44146">MKINWNEKYTTIAIYALLVICGGILFYLFVGHFDITLSFLNKLKNLLLPFAYGFSIAYLLNPLCNWFEKTVFAFLTKKKPRPKLIRALAIVMTYLIALLLIVGTIMFIIPQIAINIKLISTNIPGYYENVLGFIRENIAKLGIPESAVISRIEKFYTYLQNLFGQSSDLITKVLPYVYGVTVSFTTTLLNLIVGLILSIYVLIAKERIFAQCKKLLFAVAKPQLADRLIEITRSSNKIFSGFITGKIIDSLILGAICFIGMSILRFPFALLVSVIVAISNIIPYFGPIIGAIPSILLVLLVNPMQGIGFAIFLLILQQFDGNILEPKILGDSTGLSPLWVVFAVLVGGGLFGILGMFVGIPLFSVLYSLVKEYLNNRLTKKGLSTNTTDYASERHKL</sequence>
<evidence type="ECO:0000256" key="7">
    <source>
        <dbReference type="ARBA" id="ARBA00023136"/>
    </source>
</evidence>
<protein>
    <submittedName>
        <fullName evidence="9">Predicted PurR-regulated permease PerM</fullName>
    </submittedName>
</protein>
<feature type="transmembrane region" description="Helical" evidence="8">
    <location>
        <begin position="267"/>
        <end position="285"/>
    </location>
</feature>
<evidence type="ECO:0000256" key="1">
    <source>
        <dbReference type="ARBA" id="ARBA00004651"/>
    </source>
</evidence>
<evidence type="ECO:0000256" key="5">
    <source>
        <dbReference type="ARBA" id="ARBA00022692"/>
    </source>
</evidence>
<feature type="transmembrane region" description="Helical" evidence="8">
    <location>
        <begin position="87"/>
        <end position="109"/>
    </location>
</feature>
<comment type="similarity">
    <text evidence="2">Belongs to the autoinducer-2 exporter (AI-2E) (TC 2.A.86) family.</text>
</comment>
<evidence type="ECO:0000313" key="10">
    <source>
        <dbReference type="Proteomes" id="UP000199182"/>
    </source>
</evidence>
<evidence type="ECO:0000256" key="2">
    <source>
        <dbReference type="ARBA" id="ARBA00009773"/>
    </source>
</evidence>
<evidence type="ECO:0000256" key="3">
    <source>
        <dbReference type="ARBA" id="ARBA00022448"/>
    </source>
</evidence>
<dbReference type="InterPro" id="IPR002549">
    <property type="entry name" value="AI-2E-like"/>
</dbReference>
<feature type="transmembrane region" description="Helical" evidence="8">
    <location>
        <begin position="176"/>
        <end position="203"/>
    </location>
</feature>
<dbReference type="Pfam" id="PF01594">
    <property type="entry name" value="AI-2E_transport"/>
    <property type="match status" value="1"/>
</dbReference>
<evidence type="ECO:0000256" key="4">
    <source>
        <dbReference type="ARBA" id="ARBA00022475"/>
    </source>
</evidence>
<dbReference type="GO" id="GO:0055085">
    <property type="term" value="P:transmembrane transport"/>
    <property type="evidence" value="ECO:0007669"/>
    <property type="project" value="TreeGrafter"/>
</dbReference>
<keyword evidence="3" id="KW-0813">Transport</keyword>
<feature type="transmembrane region" description="Helical" evidence="8">
    <location>
        <begin position="297"/>
        <end position="319"/>
    </location>
</feature>
<dbReference type="OrthoDB" id="9793390at2"/>
<keyword evidence="7 8" id="KW-0472">Membrane</keyword>